<reference evidence="1" key="1">
    <citation type="submission" date="2019-04" db="EMBL/GenBank/DDBJ databases">
        <title>Microbes associate with the intestines of laboratory mice.</title>
        <authorList>
            <person name="Navarre W."/>
            <person name="Wong E."/>
            <person name="Huang K.C."/>
            <person name="Tropini C."/>
            <person name="Ng K."/>
            <person name="Yu B."/>
        </authorList>
    </citation>
    <scope>NUCLEOTIDE SEQUENCE</scope>
    <source>
        <strain evidence="1">NM86_A22</strain>
    </source>
</reference>
<name>A0AC61S8H9_9BACT</name>
<dbReference type="Proteomes" id="UP000305401">
    <property type="component" value="Unassembled WGS sequence"/>
</dbReference>
<organism evidence="1 2">
    <name type="scientific">Muribaculum caecicola</name>
    <dbReference type="NCBI Taxonomy" id="3038144"/>
    <lineage>
        <taxon>Bacteria</taxon>
        <taxon>Pseudomonadati</taxon>
        <taxon>Bacteroidota</taxon>
        <taxon>Bacteroidia</taxon>
        <taxon>Bacteroidales</taxon>
        <taxon>Muribaculaceae</taxon>
        <taxon>Muribaculum</taxon>
    </lineage>
</organism>
<comment type="caution">
    <text evidence="1">The sequence shown here is derived from an EMBL/GenBank/DDBJ whole genome shotgun (WGS) entry which is preliminary data.</text>
</comment>
<keyword evidence="2" id="KW-1185">Reference proteome</keyword>
<accession>A0AC61S8H9</accession>
<evidence type="ECO:0000313" key="1">
    <source>
        <dbReference type="EMBL" id="THG55419.1"/>
    </source>
</evidence>
<evidence type="ECO:0000313" key="2">
    <source>
        <dbReference type="Proteomes" id="UP000305401"/>
    </source>
</evidence>
<gene>
    <name evidence="1" type="ORF">E5990_00215</name>
</gene>
<dbReference type="EMBL" id="SSTG01000001">
    <property type="protein sequence ID" value="THG55419.1"/>
    <property type="molecule type" value="Genomic_DNA"/>
</dbReference>
<proteinExistence type="predicted"/>
<sequence length="505" mass="56068">MKRFSLIFIALVVAMSALGQGFSYVYKGVEFKGKIKDGMACIKSFDKKAPEVTIPATIAYNGVSYPVKSVSVFMNGVNYSTVRMTLEEGIEDIDKFCFNEFRKLSLVNLPLSLRHIGKVAFRDNKGMVLNMPSSIDEVSLRKGYEMYPDGSGSIMAFGVPKQKPVQEKTVASDNVLAQAVTEELPYVEEKHASKSERAQKARREKNNGGFMGALVGVFAGKRTETLADNSTEQPVKAAEISELPVVDVDIDIPVVKTSKNANTYCVIIANEKYEDVPVVDYAERDGTIFKEYCIKTLGIPERQVKTFINASYTDVKRALNWIETMTDISEGNSKVIFYYAGHGIPNEKDKAAYLIPTDGFPKDITTCFKLSDLYGRLGRMKSQNVTVLLDACFSGVKRGSGQALIAARGVAIKPKEEVLPGNMVVFTAASDDETALSYLEKRHGMFTYFLLDKLKKTEGNISFGELFKSLSTDVKKNSMLENDKLQTPSVNFSRNLNLTWENIKF</sequence>
<protein>
    <submittedName>
        <fullName evidence="1">Uncharacterized protein</fullName>
    </submittedName>
</protein>